<proteinExistence type="predicted"/>
<dbReference type="InterPro" id="IPR011108">
    <property type="entry name" value="RMMBL"/>
</dbReference>
<dbReference type="InterPro" id="IPR001279">
    <property type="entry name" value="Metallo-B-lactamas"/>
</dbReference>
<evidence type="ECO:0000259" key="2">
    <source>
        <dbReference type="SMART" id="SM00849"/>
    </source>
</evidence>
<feature type="domain" description="Beta-Casp" evidence="3">
    <location>
        <begin position="259"/>
        <end position="376"/>
    </location>
</feature>
<dbReference type="PANTHER" id="PTHR11203:SF37">
    <property type="entry name" value="INTEGRATOR COMPLEX SUBUNIT 11"/>
    <property type="match status" value="1"/>
</dbReference>
<accession>A0A3S0V1Y3</accession>
<dbReference type="Gene3D" id="3.40.50.10890">
    <property type="match status" value="1"/>
</dbReference>
<evidence type="ECO:0000313" key="4">
    <source>
        <dbReference type="EMBL" id="RUQ72805.1"/>
    </source>
</evidence>
<dbReference type="InterPro" id="IPR036866">
    <property type="entry name" value="RibonucZ/Hydroxyglut_hydro"/>
</dbReference>
<protein>
    <submittedName>
        <fullName evidence="4">MBL fold metallo-hydrolase</fullName>
    </submittedName>
</protein>
<feature type="domain" description="Metallo-beta-lactamase" evidence="2">
    <location>
        <begin position="15"/>
        <end position="243"/>
    </location>
</feature>
<dbReference type="PROSITE" id="PS51257">
    <property type="entry name" value="PROKAR_LIPOPROTEIN"/>
    <property type="match status" value="1"/>
</dbReference>
<keyword evidence="1 4" id="KW-0378">Hydrolase</keyword>
<dbReference type="GO" id="GO:0016787">
    <property type="term" value="F:hydrolase activity"/>
    <property type="evidence" value="ECO:0007669"/>
    <property type="project" value="UniProtKB-KW"/>
</dbReference>
<sequence length="533" mass="58446">MKLALTFHGAAGTVTGSCFRLDTPRGAILVDCGMFQGTKTIKELNYRPFPFDPAAIAAVLLTHAHIDHSGLLPKLTKSGFRGRIHATGGTADLLEFMLPDSGYIQETEVERLNHRNRQRGRPAVQPIYTQDDAIRSLRRLRRVDYDRWVEILPGLRARFWHAGHILGSASIEVEVAGGPGEKPVTILFSGDLGPGGKSFHADAEGPERPDWLVLETTYGDRDRADLDETARQSLLRDEVKAALAAGGTLVIPVFAVERTQELLYDLDRLFDTGQLPLVDVFLDSPLADAVTGVFRRHLDDLETEGDPFTRANFHHARSVSESQRLNTISGGAIIMAASGMCDAGRVRHHLKNRLWRPQDSVLLVGYQAPGTLGRVLQQGVPRVRIHGEEIQVRARIRSIDVYSGHADRSALLAWVEARRGVEHGLFLVHGEEEARASIRQSLRERGWAEDAVALPALDDTADLTAARPQARSQAPARLAPPAMAGSDWHNRYAQALLSLGRALDTAPDDAARERILAGVQKALATGSSEGERR</sequence>
<dbReference type="InterPro" id="IPR022712">
    <property type="entry name" value="Beta_Casp"/>
</dbReference>
<evidence type="ECO:0000313" key="5">
    <source>
        <dbReference type="Proteomes" id="UP000280346"/>
    </source>
</evidence>
<name>A0A3S0V1Y3_9PROT</name>
<dbReference type="GO" id="GO:0004521">
    <property type="term" value="F:RNA endonuclease activity"/>
    <property type="evidence" value="ECO:0007669"/>
    <property type="project" value="TreeGrafter"/>
</dbReference>
<dbReference type="Gene3D" id="3.60.15.10">
    <property type="entry name" value="Ribonuclease Z/Hydroxyacylglutathione hydrolase-like"/>
    <property type="match status" value="1"/>
</dbReference>
<organism evidence="4 5">
    <name type="scientific">Azospirillum doebereinerae</name>
    <dbReference type="NCBI Taxonomy" id="92933"/>
    <lineage>
        <taxon>Bacteria</taxon>
        <taxon>Pseudomonadati</taxon>
        <taxon>Pseudomonadota</taxon>
        <taxon>Alphaproteobacteria</taxon>
        <taxon>Rhodospirillales</taxon>
        <taxon>Azospirillaceae</taxon>
        <taxon>Azospirillum</taxon>
    </lineage>
</organism>
<dbReference type="SMART" id="SM00849">
    <property type="entry name" value="Lactamase_B"/>
    <property type="match status" value="1"/>
</dbReference>
<dbReference type="SUPFAM" id="SSF56281">
    <property type="entry name" value="Metallo-hydrolase/oxidoreductase"/>
    <property type="match status" value="1"/>
</dbReference>
<dbReference type="InterPro" id="IPR050698">
    <property type="entry name" value="MBL"/>
</dbReference>
<dbReference type="OrthoDB" id="9803916at2"/>
<reference evidence="4 5" key="1">
    <citation type="submission" date="2018-12" db="EMBL/GenBank/DDBJ databases">
        <authorList>
            <person name="Yang Y."/>
        </authorList>
    </citation>
    <scope>NUCLEOTIDE SEQUENCE [LARGE SCALE GENOMIC DNA]</scope>
    <source>
        <strain evidence="4 5">GSF71</strain>
    </source>
</reference>
<dbReference type="SMART" id="SM01027">
    <property type="entry name" value="Beta-Casp"/>
    <property type="match status" value="1"/>
</dbReference>
<dbReference type="Pfam" id="PF07521">
    <property type="entry name" value="RMMBL"/>
    <property type="match status" value="1"/>
</dbReference>
<dbReference type="Pfam" id="PF00753">
    <property type="entry name" value="Lactamase_B"/>
    <property type="match status" value="1"/>
</dbReference>
<keyword evidence="5" id="KW-1185">Reference proteome</keyword>
<dbReference type="PANTHER" id="PTHR11203">
    <property type="entry name" value="CLEAVAGE AND POLYADENYLATION SPECIFICITY FACTOR FAMILY MEMBER"/>
    <property type="match status" value="1"/>
</dbReference>
<dbReference type="Proteomes" id="UP000280346">
    <property type="component" value="Unassembled WGS sequence"/>
</dbReference>
<evidence type="ECO:0000259" key="3">
    <source>
        <dbReference type="SMART" id="SM01027"/>
    </source>
</evidence>
<comment type="caution">
    <text evidence="4">The sequence shown here is derived from an EMBL/GenBank/DDBJ whole genome shotgun (WGS) entry which is preliminary data.</text>
</comment>
<dbReference type="EMBL" id="RZIJ01000006">
    <property type="protein sequence ID" value="RUQ72805.1"/>
    <property type="molecule type" value="Genomic_DNA"/>
</dbReference>
<gene>
    <name evidence="4" type="ORF">EJ913_09545</name>
</gene>
<dbReference type="Pfam" id="PF10996">
    <property type="entry name" value="Beta-Casp"/>
    <property type="match status" value="1"/>
</dbReference>
<dbReference type="RefSeq" id="WP_126997155.1">
    <property type="nucleotide sequence ID" value="NZ_CP173190.1"/>
</dbReference>
<dbReference type="AlphaFoldDB" id="A0A3S0V1Y3"/>
<evidence type="ECO:0000256" key="1">
    <source>
        <dbReference type="ARBA" id="ARBA00022801"/>
    </source>
</evidence>
<dbReference type="CDD" id="cd16295">
    <property type="entry name" value="TTHA0252-CPSF-like_MBL-fold"/>
    <property type="match status" value="1"/>
</dbReference>